<dbReference type="InterPro" id="IPR025724">
    <property type="entry name" value="GAG-pre-integrase_dom"/>
</dbReference>
<keyword evidence="4" id="KW-1185">Reference proteome</keyword>
<dbReference type="InterPro" id="IPR054722">
    <property type="entry name" value="PolX-like_BBD"/>
</dbReference>
<keyword evidence="1" id="KW-0378">Hydrolase</keyword>
<evidence type="ECO:0000313" key="4">
    <source>
        <dbReference type="Proteomes" id="UP001172457"/>
    </source>
</evidence>
<dbReference type="Pfam" id="PF13976">
    <property type="entry name" value="gag_pre-integrs"/>
    <property type="match status" value="1"/>
</dbReference>
<dbReference type="EMBL" id="JARYMX010000001">
    <property type="protein sequence ID" value="KAJ9567412.1"/>
    <property type="molecule type" value="Genomic_DNA"/>
</dbReference>
<dbReference type="GO" id="GO:0003676">
    <property type="term" value="F:nucleic acid binding"/>
    <property type="evidence" value="ECO:0007669"/>
    <property type="project" value="InterPro"/>
</dbReference>
<dbReference type="Gene3D" id="3.30.420.10">
    <property type="entry name" value="Ribonuclease H-like superfamily/Ribonuclease H"/>
    <property type="match status" value="2"/>
</dbReference>
<dbReference type="InterPro" id="IPR056924">
    <property type="entry name" value="SH3_Tf2-1"/>
</dbReference>
<dbReference type="PROSITE" id="PS50994">
    <property type="entry name" value="INTEGRASE"/>
    <property type="match status" value="2"/>
</dbReference>
<dbReference type="Proteomes" id="UP001172457">
    <property type="component" value="Chromosome 1"/>
</dbReference>
<proteinExistence type="predicted"/>
<dbReference type="PANTHER" id="PTHR42648:SF28">
    <property type="entry name" value="TRANSPOSON-ENCODED PROTEIN WITH RIBONUCLEASE H-LIKE AND RETROVIRUS ZINC FINGER-LIKE DOMAINS"/>
    <property type="match status" value="1"/>
</dbReference>
<dbReference type="FunFam" id="3.30.420.10:FF:000032">
    <property type="entry name" value="Retrovirus-related Pol polyprotein from transposon 297-like Protein"/>
    <property type="match status" value="1"/>
</dbReference>
<organism evidence="3 4">
    <name type="scientific">Centaurea solstitialis</name>
    <name type="common">yellow star-thistle</name>
    <dbReference type="NCBI Taxonomy" id="347529"/>
    <lineage>
        <taxon>Eukaryota</taxon>
        <taxon>Viridiplantae</taxon>
        <taxon>Streptophyta</taxon>
        <taxon>Embryophyta</taxon>
        <taxon>Tracheophyta</taxon>
        <taxon>Spermatophyta</taxon>
        <taxon>Magnoliopsida</taxon>
        <taxon>eudicotyledons</taxon>
        <taxon>Gunneridae</taxon>
        <taxon>Pentapetalae</taxon>
        <taxon>asterids</taxon>
        <taxon>campanulids</taxon>
        <taxon>Asterales</taxon>
        <taxon>Asteraceae</taxon>
        <taxon>Carduoideae</taxon>
        <taxon>Cardueae</taxon>
        <taxon>Centaureinae</taxon>
        <taxon>Centaurea</taxon>
    </lineage>
</organism>
<feature type="domain" description="Integrase catalytic" evidence="2">
    <location>
        <begin position="687"/>
        <end position="784"/>
    </location>
</feature>
<feature type="domain" description="Integrase catalytic" evidence="2">
    <location>
        <begin position="31"/>
        <end position="194"/>
    </location>
</feature>
<keyword evidence="1" id="KW-0645">Protease</keyword>
<dbReference type="Pfam" id="PF22936">
    <property type="entry name" value="Pol_BBD"/>
    <property type="match status" value="1"/>
</dbReference>
<dbReference type="InterPro" id="IPR036397">
    <property type="entry name" value="RNaseH_sf"/>
</dbReference>
<sequence>MKKDIATYVSKCLTYARIKVEHQKPSGLLQQPEIPEWKWERISMDFVTKLPRTKKGHDSIWVIVDRLTKSAHFLPIRETYSIDRLAQLYVDEIVMRHGVPISIISDRDNRFTSRFWQLLQAALGTSVDLNTAYHPQTVGQTERIIQTFEDMLRACMLEFGSSWDDHLPLVEFSYNNSYHASIQCAPYEALYGRKCRSPLNWLEVGEGRLFRPDIVQETTDKIKLIQEKLKAARIARKTTLIIGESLMERIGPVAYRLDLPLELSSIHDTFHVSNLKKCLSEETVILPLGEIQVDKQLRAAEKPIEILERGIKQLRRSKIPIVKVRWNSRHGPEFTWEREAFMKNKYPHRFTKYPCVSEPGLVHALTFVERFNHSSNDYTCGAKDPTAVVLVERRPTHVDVSSTAEVVRTNVLPMWLATTSEEIRRFDRAFMEFSGHQSCHATPRVSALAGCYTTQVSNMCPNKNWFSSLNLKSEGMVQVGDDYIIEKEGFGIVKFKHHDGVIREFKNIWYVPKSGKNLISLGALEADGYNYSFANGRMKVKRGALVEMKPLRHSSHLYVLQGHTIIGAAAMVSEAADCDKVADFDASKLWHLRLGHAGENALQGLAKQGLLKGVKNGKIDFCEQCVFGKQTKVKFGTTTHQTNGIIDYVHSDVWGPTRTASKGGKHYFVSFIDDANMIENQTGMKIKVLRTDNGGEYTSDPFHEVCRKEGIVRHFTVPITPQQNRVAERLNRTLLEKVRCMLLQASLDKSFWAEAITYASHIVNRLPSTAINGNTPIKVWTGKHAFDYDDLRIFGCITYFHVTESKLDARAKKAIFVGFSTSVKGYRLWCPELKKLVLFSVLVVIINSSKWLLINRIAVSE</sequence>
<dbReference type="InterPro" id="IPR001584">
    <property type="entry name" value="Integrase_cat-core"/>
</dbReference>
<protein>
    <recommendedName>
        <fullName evidence="2">Integrase catalytic domain-containing protein</fullName>
    </recommendedName>
</protein>
<dbReference type="GO" id="GO:0008233">
    <property type="term" value="F:peptidase activity"/>
    <property type="evidence" value="ECO:0007669"/>
    <property type="project" value="UniProtKB-KW"/>
</dbReference>
<gene>
    <name evidence="3" type="ORF">OSB04_003378</name>
</gene>
<dbReference type="PANTHER" id="PTHR42648">
    <property type="entry name" value="TRANSPOSASE, PUTATIVE-RELATED"/>
    <property type="match status" value="1"/>
</dbReference>
<dbReference type="Pfam" id="PF24626">
    <property type="entry name" value="SH3_Tf2-1"/>
    <property type="match status" value="1"/>
</dbReference>
<evidence type="ECO:0000313" key="3">
    <source>
        <dbReference type="EMBL" id="KAJ9567412.1"/>
    </source>
</evidence>
<dbReference type="InterPro" id="IPR057670">
    <property type="entry name" value="SH3_retrovirus"/>
</dbReference>
<name>A0AA38WNQ0_9ASTR</name>
<evidence type="ECO:0000256" key="1">
    <source>
        <dbReference type="ARBA" id="ARBA00022670"/>
    </source>
</evidence>
<dbReference type="InterPro" id="IPR039537">
    <property type="entry name" value="Retrotran_Ty1/copia-like"/>
</dbReference>
<dbReference type="AlphaFoldDB" id="A0AA38WNQ0"/>
<dbReference type="GO" id="GO:0015074">
    <property type="term" value="P:DNA integration"/>
    <property type="evidence" value="ECO:0007669"/>
    <property type="project" value="InterPro"/>
</dbReference>
<dbReference type="Pfam" id="PF25597">
    <property type="entry name" value="SH3_retrovirus"/>
    <property type="match status" value="1"/>
</dbReference>
<dbReference type="SUPFAM" id="SSF53098">
    <property type="entry name" value="Ribonuclease H-like"/>
    <property type="match status" value="2"/>
</dbReference>
<reference evidence="3" key="1">
    <citation type="submission" date="2023-03" db="EMBL/GenBank/DDBJ databases">
        <title>Chromosome-scale reference genome and RAD-based genetic map of yellow starthistle (Centaurea solstitialis) reveal putative structural variation and QTLs associated with invader traits.</title>
        <authorList>
            <person name="Reatini B."/>
            <person name="Cang F.A."/>
            <person name="Jiang Q."/>
            <person name="Mckibben M.T.W."/>
            <person name="Barker M.S."/>
            <person name="Rieseberg L.H."/>
            <person name="Dlugosch K.M."/>
        </authorList>
    </citation>
    <scope>NUCLEOTIDE SEQUENCE</scope>
    <source>
        <strain evidence="3">CAN-66</strain>
        <tissue evidence="3">Leaf</tissue>
    </source>
</reference>
<comment type="caution">
    <text evidence="3">The sequence shown here is derived from an EMBL/GenBank/DDBJ whole genome shotgun (WGS) entry which is preliminary data.</text>
</comment>
<accession>A0AA38WNQ0</accession>
<dbReference type="InterPro" id="IPR012337">
    <property type="entry name" value="RNaseH-like_sf"/>
</dbReference>
<evidence type="ECO:0000259" key="2">
    <source>
        <dbReference type="PROSITE" id="PS50994"/>
    </source>
</evidence>
<dbReference type="GO" id="GO:0006508">
    <property type="term" value="P:proteolysis"/>
    <property type="evidence" value="ECO:0007669"/>
    <property type="project" value="UniProtKB-KW"/>
</dbReference>